<dbReference type="PANTHER" id="PTHR30055">
    <property type="entry name" value="HTH-TYPE TRANSCRIPTIONAL REGULATOR RUTR"/>
    <property type="match status" value="1"/>
</dbReference>
<gene>
    <name evidence="4" type="ORF">FE697_019480</name>
</gene>
<dbReference type="Proteomes" id="UP000307768">
    <property type="component" value="Unassembled WGS sequence"/>
</dbReference>
<dbReference type="SUPFAM" id="SSF48498">
    <property type="entry name" value="Tetracyclin repressor-like, C-terminal domain"/>
    <property type="match status" value="1"/>
</dbReference>
<reference evidence="4 5" key="1">
    <citation type="submission" date="2019-09" db="EMBL/GenBank/DDBJ databases">
        <title>Mumia zhuanghuii sp. nov. isolated from the intestinal contents of plateau pika (Ochotona curzoniae) in the Qinghai-Tibet plateau of China.</title>
        <authorList>
            <person name="Tian Z."/>
        </authorList>
    </citation>
    <scope>NUCLEOTIDE SEQUENCE [LARGE SCALE GENOMIC DNA]</scope>
    <source>
        <strain evidence="5">350</strain>
    </source>
</reference>
<accession>A0A5Q6RPU4</accession>
<dbReference type="PANTHER" id="PTHR30055:SF153">
    <property type="entry name" value="HTH-TYPE TRANSCRIPTIONAL REPRESSOR RV3405C"/>
    <property type="match status" value="1"/>
</dbReference>
<sequence>MLSHGQGFDRPSQPLRAHNAIPRDQVLDAAHDLVIEVGLRGLTMADLARRADVSRATLYRTWPNVNGVVADLFTRDFHRALEGVVRGISGGDARTILVATTVGLVREIRRLPLLRRVIELDPQFLTPYILHRRGSSTREQARILEGLIRDGQNDGSIRAGDTAVLTAAVLLDAWAFVLTAPVFVEEDDLDALDEELTTMLERYLHP</sequence>
<evidence type="ECO:0000256" key="1">
    <source>
        <dbReference type="ARBA" id="ARBA00023125"/>
    </source>
</evidence>
<dbReference type="Gene3D" id="1.10.10.60">
    <property type="entry name" value="Homeodomain-like"/>
    <property type="match status" value="1"/>
</dbReference>
<feature type="domain" description="HTH tetR-type" evidence="3">
    <location>
        <begin position="20"/>
        <end position="80"/>
    </location>
</feature>
<evidence type="ECO:0000313" key="5">
    <source>
        <dbReference type="Proteomes" id="UP000307768"/>
    </source>
</evidence>
<dbReference type="SUPFAM" id="SSF46689">
    <property type="entry name" value="Homeodomain-like"/>
    <property type="match status" value="1"/>
</dbReference>
<evidence type="ECO:0000259" key="3">
    <source>
        <dbReference type="PROSITE" id="PS50977"/>
    </source>
</evidence>
<dbReference type="EMBL" id="VDFQ02000006">
    <property type="protein sequence ID" value="KAA1420062.1"/>
    <property type="molecule type" value="Genomic_DNA"/>
</dbReference>
<dbReference type="AlphaFoldDB" id="A0A5Q6RPU4"/>
<dbReference type="RefSeq" id="WP_149771286.1">
    <property type="nucleotide sequence ID" value="NZ_VDFQ02000006.1"/>
</dbReference>
<dbReference type="GO" id="GO:0003700">
    <property type="term" value="F:DNA-binding transcription factor activity"/>
    <property type="evidence" value="ECO:0007669"/>
    <property type="project" value="TreeGrafter"/>
</dbReference>
<dbReference type="GO" id="GO:0000976">
    <property type="term" value="F:transcription cis-regulatory region binding"/>
    <property type="evidence" value="ECO:0007669"/>
    <property type="project" value="TreeGrafter"/>
</dbReference>
<keyword evidence="1 2" id="KW-0238">DNA-binding</keyword>
<dbReference type="InterPro" id="IPR001647">
    <property type="entry name" value="HTH_TetR"/>
</dbReference>
<dbReference type="InterPro" id="IPR036271">
    <property type="entry name" value="Tet_transcr_reg_TetR-rel_C_sf"/>
</dbReference>
<proteinExistence type="predicted"/>
<comment type="caution">
    <text evidence="4">The sequence shown here is derived from an EMBL/GenBank/DDBJ whole genome shotgun (WGS) entry which is preliminary data.</text>
</comment>
<evidence type="ECO:0000256" key="2">
    <source>
        <dbReference type="PROSITE-ProRule" id="PRU00335"/>
    </source>
</evidence>
<name>A0A5Q6RPU4_9ACTN</name>
<protein>
    <submittedName>
        <fullName evidence="4">TetR/AcrR family transcriptional regulator</fullName>
    </submittedName>
</protein>
<dbReference type="Gene3D" id="1.10.357.10">
    <property type="entry name" value="Tetracycline Repressor, domain 2"/>
    <property type="match status" value="1"/>
</dbReference>
<dbReference type="PROSITE" id="PS50977">
    <property type="entry name" value="HTH_TETR_2"/>
    <property type="match status" value="1"/>
</dbReference>
<feature type="DNA-binding region" description="H-T-H motif" evidence="2">
    <location>
        <begin position="43"/>
        <end position="62"/>
    </location>
</feature>
<dbReference type="Pfam" id="PF00440">
    <property type="entry name" value="TetR_N"/>
    <property type="match status" value="1"/>
</dbReference>
<dbReference type="InterPro" id="IPR009057">
    <property type="entry name" value="Homeodomain-like_sf"/>
</dbReference>
<dbReference type="OrthoDB" id="6077212at2"/>
<organism evidence="4 5">
    <name type="scientific">Mumia zhuanghuii</name>
    <dbReference type="NCBI Taxonomy" id="2585211"/>
    <lineage>
        <taxon>Bacteria</taxon>
        <taxon>Bacillati</taxon>
        <taxon>Actinomycetota</taxon>
        <taxon>Actinomycetes</taxon>
        <taxon>Propionibacteriales</taxon>
        <taxon>Nocardioidaceae</taxon>
        <taxon>Mumia</taxon>
    </lineage>
</organism>
<dbReference type="InterPro" id="IPR050109">
    <property type="entry name" value="HTH-type_TetR-like_transc_reg"/>
</dbReference>
<evidence type="ECO:0000313" key="4">
    <source>
        <dbReference type="EMBL" id="KAA1420062.1"/>
    </source>
</evidence>